<name>Q13D42_RHOPS</name>
<keyword evidence="1" id="KW-1133">Transmembrane helix</keyword>
<evidence type="ECO:0000256" key="1">
    <source>
        <dbReference type="SAM" id="Phobius"/>
    </source>
</evidence>
<dbReference type="BioCyc" id="RPAL316057:RPD_RS03870-MONOMER"/>
<proteinExistence type="predicted"/>
<feature type="transmembrane region" description="Helical" evidence="1">
    <location>
        <begin position="179"/>
        <end position="194"/>
    </location>
</feature>
<sequence>MASDKPGAVHLESAVTLQSNSYKTWKSMMPAFGGRGFWPLAVVLLALVWMVWIYASVYPGAMSADSIAILGQARSGAFLDAHPPALGLIWRWVDSWIPGPQGMLALHLVGLYGGVALVMSIAALRVGPIAGILLPGFLINPAIGGIVGVIWTDILMAAALTSAVGLIAFAGISNGTARYFTLAVALFAICVGIASRHNAAAAAIPLVAGVLFALVGRRKSIIGTSAVLASSVAVTLLLFVACNFFAASVVHDRQHFWTVLAQYDVAGIAARTSDASIDALFAPATLEDVQVLYTPRSVIPLLIGEQVHAEASPFPKATPLPSDNIRTSENLRDQLSTKWLNEVQAHPMDYLAHRSAVFGSLIGLPPFQTLWAPVFTRVDPNDLGVPSRGDADSSLYRLMAGLSSTIVFNPAAYLAVCGLGFLASLLVVRRRPALWAPLALALFASGLLHMVGLFFSAVSSDFRYSYWMIVAATLGAICLILAVIDGKSARRRP</sequence>
<dbReference type="HOGENOM" id="CLU_037111_0_0_5"/>
<gene>
    <name evidence="2" type="ordered locus">RPD_0759</name>
</gene>
<feature type="transmembrane region" description="Helical" evidence="1">
    <location>
        <begin position="464"/>
        <end position="484"/>
    </location>
</feature>
<feature type="transmembrane region" description="Helical" evidence="1">
    <location>
        <begin position="36"/>
        <end position="55"/>
    </location>
</feature>
<feature type="transmembrane region" description="Helical" evidence="1">
    <location>
        <begin position="406"/>
        <end position="428"/>
    </location>
</feature>
<dbReference type="KEGG" id="rpd:RPD_0759"/>
<keyword evidence="1" id="KW-0472">Membrane</keyword>
<reference evidence="2 3" key="1">
    <citation type="submission" date="2006-03" db="EMBL/GenBank/DDBJ databases">
        <title>Complete sequence of Rhodopseudomonas palustris BisB5.</title>
        <authorList>
            <consortium name="US DOE Joint Genome Institute"/>
            <person name="Copeland A."/>
            <person name="Lucas S."/>
            <person name="Lapidus A."/>
            <person name="Barry K."/>
            <person name="Detter J.C."/>
            <person name="Glavina del Rio T."/>
            <person name="Hammon N."/>
            <person name="Israni S."/>
            <person name="Dalin E."/>
            <person name="Tice H."/>
            <person name="Pitluck S."/>
            <person name="Chain P."/>
            <person name="Malfatti S."/>
            <person name="Shin M."/>
            <person name="Vergez L."/>
            <person name="Schmutz J."/>
            <person name="Larimer F."/>
            <person name="Land M."/>
            <person name="Hauser L."/>
            <person name="Pelletier D.A."/>
            <person name="Kyrpides N."/>
            <person name="Lykidis A."/>
            <person name="Oda Y."/>
            <person name="Harwood C.S."/>
            <person name="Richardson P."/>
        </authorList>
    </citation>
    <scope>NUCLEOTIDE SEQUENCE [LARGE SCALE GENOMIC DNA]</scope>
    <source>
        <strain evidence="2 3">BisB5</strain>
    </source>
</reference>
<feature type="transmembrane region" description="Helical" evidence="1">
    <location>
        <begin position="200"/>
        <end position="216"/>
    </location>
</feature>
<feature type="transmembrane region" description="Helical" evidence="1">
    <location>
        <begin position="435"/>
        <end position="458"/>
    </location>
</feature>
<dbReference type="AlphaFoldDB" id="Q13D42"/>
<keyword evidence="1" id="KW-0812">Transmembrane</keyword>
<organism evidence="2 3">
    <name type="scientific">Rhodopseudomonas palustris (strain BisB5)</name>
    <dbReference type="NCBI Taxonomy" id="316057"/>
    <lineage>
        <taxon>Bacteria</taxon>
        <taxon>Pseudomonadati</taxon>
        <taxon>Pseudomonadota</taxon>
        <taxon>Alphaproteobacteria</taxon>
        <taxon>Hyphomicrobiales</taxon>
        <taxon>Nitrobacteraceae</taxon>
        <taxon>Rhodopseudomonas</taxon>
    </lineage>
</organism>
<evidence type="ECO:0000313" key="2">
    <source>
        <dbReference type="EMBL" id="ABE37997.1"/>
    </source>
</evidence>
<dbReference type="eggNOG" id="ENOG50322BP">
    <property type="taxonomic scope" value="Bacteria"/>
</dbReference>
<protein>
    <submittedName>
        <fullName evidence="2">Uncharacterized protein</fullName>
    </submittedName>
</protein>
<feature type="transmembrane region" description="Helical" evidence="1">
    <location>
        <begin position="228"/>
        <end position="250"/>
    </location>
</feature>
<evidence type="ECO:0000313" key="3">
    <source>
        <dbReference type="Proteomes" id="UP000001818"/>
    </source>
</evidence>
<dbReference type="EMBL" id="CP000283">
    <property type="protein sequence ID" value="ABE37997.1"/>
    <property type="molecule type" value="Genomic_DNA"/>
</dbReference>
<feature type="transmembrane region" description="Helical" evidence="1">
    <location>
        <begin position="154"/>
        <end position="172"/>
    </location>
</feature>
<feature type="transmembrane region" description="Helical" evidence="1">
    <location>
        <begin position="131"/>
        <end position="148"/>
    </location>
</feature>
<feature type="transmembrane region" description="Helical" evidence="1">
    <location>
        <begin position="104"/>
        <end position="124"/>
    </location>
</feature>
<accession>Q13D42</accession>
<dbReference type="Proteomes" id="UP000001818">
    <property type="component" value="Chromosome"/>
</dbReference>